<evidence type="ECO:0000313" key="2">
    <source>
        <dbReference type="EMBL" id="MFC3203411.1"/>
    </source>
</evidence>
<dbReference type="EMBL" id="JBHRSX010000090">
    <property type="protein sequence ID" value="MFC3203411.1"/>
    <property type="molecule type" value="Genomic_DNA"/>
</dbReference>
<dbReference type="InterPro" id="IPR013762">
    <property type="entry name" value="Integrase-like_cat_sf"/>
</dbReference>
<gene>
    <name evidence="2" type="ORF">ACFOEW_16505</name>
</gene>
<dbReference type="InterPro" id="IPR011010">
    <property type="entry name" value="DNA_brk_join_enz"/>
</dbReference>
<evidence type="ECO:0008006" key="4">
    <source>
        <dbReference type="Google" id="ProtNLM"/>
    </source>
</evidence>
<dbReference type="Gene3D" id="1.10.443.10">
    <property type="entry name" value="Intergrase catalytic core"/>
    <property type="match status" value="1"/>
</dbReference>
<protein>
    <recommendedName>
        <fullName evidence="4">Tyr recombinase domain-containing protein</fullName>
    </recommendedName>
</protein>
<dbReference type="Proteomes" id="UP001595477">
    <property type="component" value="Unassembled WGS sequence"/>
</dbReference>
<organism evidence="2 3">
    <name type="scientific">Alteromonas oceani</name>
    <dbReference type="NCBI Taxonomy" id="2071609"/>
    <lineage>
        <taxon>Bacteria</taxon>
        <taxon>Pseudomonadati</taxon>
        <taxon>Pseudomonadota</taxon>
        <taxon>Gammaproteobacteria</taxon>
        <taxon>Alteromonadales</taxon>
        <taxon>Alteromonadaceae</taxon>
        <taxon>Alteromonas/Salinimonas group</taxon>
        <taxon>Alteromonas</taxon>
    </lineage>
</organism>
<accession>A0ABV7K320</accession>
<sequence>MMINVTMLFPKLKGVGDGFPKRFDWLHTPFDDDTWEVSDPKSESNPDRITIQFDGVLAASLKFSDVNGLVDDLKRSLVVSVELGRSTSEFGKVGSLSRMRSHVNELKRIVRELWNIYGSLENIDSDDVSDIISNLAKNESAALGYPSKLRAYFENKDISSVPVTLVQDKRRPSAADRDRIYFECGIHPYSARSCPACREIIQACHEKLALYYKTPFEQLVFEKREGELVGEKLFNDRVKVLRVFANQSMVSGLFRNPLPFQPSAIDSDQVLTLAKKLSRAKSAKRTRNIEVSTFLKVMDAAARYVVDYSEILFKWHDYLVANQQDYIDKAEPSKVMGAVLRNETQNHPLSELPASPFPLNGLNPSPTVKSDFSNEVSEKMNALIRDGVKDSEIASAVGLTRVQVRNFRGTKAYYGRDLPTSGISLYTAMYNYLPLSCALILLAFTAGREKGVYGLKPDCIKETEGQLWIEMYVHKTLRQYQRFPAVKLMEMAVNVLRRLSEQYRIETGEENLFKFQSPLFNGTIGFRFDGTMEHFCRNALNLFDDANVEAFKFSEHQFRRFFAIMYFYRYEAGDFEALSHHLRHLSYQMTMVYLSEREQGAILRDEQNRKVARLAKRAVNGDQSLSGQMVDELIHLFKDQLILEGGQYEDDIDSVAAEDIDLVIDFPHAKGLCFGRTPRFVYRAKCKVERDGVVLPSILSSSEGLCQDCPNFLGVCEIKGNFVPQRASEEIFRVGGDLLDAATKKGVSVNV</sequence>
<reference evidence="3" key="1">
    <citation type="journal article" date="2019" name="Int. J. Syst. Evol. Microbiol.">
        <title>The Global Catalogue of Microorganisms (GCM) 10K type strain sequencing project: providing services to taxonomists for standard genome sequencing and annotation.</title>
        <authorList>
            <consortium name="The Broad Institute Genomics Platform"/>
            <consortium name="The Broad Institute Genome Sequencing Center for Infectious Disease"/>
            <person name="Wu L."/>
            <person name="Ma J."/>
        </authorList>
    </citation>
    <scope>NUCLEOTIDE SEQUENCE [LARGE SCALE GENOMIC DNA]</scope>
    <source>
        <strain evidence="3">KCTC 52449</strain>
    </source>
</reference>
<keyword evidence="3" id="KW-1185">Reference proteome</keyword>
<proteinExistence type="predicted"/>
<name>A0ABV7K320_9ALTE</name>
<keyword evidence="1" id="KW-0233">DNA recombination</keyword>
<comment type="caution">
    <text evidence="2">The sequence shown here is derived from an EMBL/GenBank/DDBJ whole genome shotgun (WGS) entry which is preliminary data.</text>
</comment>
<dbReference type="SUPFAM" id="SSF56349">
    <property type="entry name" value="DNA breaking-rejoining enzymes"/>
    <property type="match status" value="1"/>
</dbReference>
<evidence type="ECO:0000256" key="1">
    <source>
        <dbReference type="ARBA" id="ARBA00023172"/>
    </source>
</evidence>
<evidence type="ECO:0000313" key="3">
    <source>
        <dbReference type="Proteomes" id="UP001595477"/>
    </source>
</evidence>
<dbReference type="RefSeq" id="WP_164464754.1">
    <property type="nucleotide sequence ID" value="NZ_JBHRSX010000090.1"/>
</dbReference>